<organism evidence="3 4">
    <name type="scientific">Mycobacteroides immunogenum</name>
    <dbReference type="NCBI Taxonomy" id="83262"/>
    <lineage>
        <taxon>Bacteria</taxon>
        <taxon>Bacillati</taxon>
        <taxon>Actinomycetota</taxon>
        <taxon>Actinomycetes</taxon>
        <taxon>Mycobacteriales</taxon>
        <taxon>Mycobacteriaceae</taxon>
        <taxon>Mycobacteroides</taxon>
    </lineage>
</organism>
<dbReference type="Proteomes" id="UP000037843">
    <property type="component" value="Unassembled WGS sequence"/>
</dbReference>
<reference evidence="3 4" key="1">
    <citation type="submission" date="2015-09" db="EMBL/GenBank/DDBJ databases">
        <title>Genome Sequences of Mycobacterium immunogenum Isolates, Recuperated from a Chloraminated Drinking Water Distribution System Simulator Subjected to Episodes of Nitrification.</title>
        <authorList>
            <person name="Gomez-Alvarez V."/>
            <person name="Revetta R.P."/>
        </authorList>
    </citation>
    <scope>NUCLEOTIDE SEQUENCE [LARGE SCALE GENOMIC DNA]</scope>
    <source>
        <strain evidence="3 4">H008</strain>
    </source>
</reference>
<dbReference type="AlphaFoldDB" id="A0A7V8LR24"/>
<name>A0A7V8LR24_9MYCO</name>
<feature type="region of interest" description="Disordered" evidence="1">
    <location>
        <begin position="140"/>
        <end position="160"/>
    </location>
</feature>
<comment type="caution">
    <text evidence="3">The sequence shown here is derived from an EMBL/GenBank/DDBJ whole genome shotgun (WGS) entry which is preliminary data.</text>
</comment>
<dbReference type="EMBL" id="LJFO01000003">
    <property type="protein sequence ID" value="KPG14305.1"/>
    <property type="molecule type" value="Genomic_DNA"/>
</dbReference>
<dbReference type="EMBL" id="LJFO01000003">
    <property type="protein sequence ID" value="KPG14373.1"/>
    <property type="molecule type" value="Genomic_DNA"/>
</dbReference>
<accession>A0A7V8LR24</accession>
<evidence type="ECO:0000313" key="3">
    <source>
        <dbReference type="EMBL" id="KPG14373.1"/>
    </source>
</evidence>
<sequence length="370" mass="42209">MTELNPSEAQRKAMEVAGKANVNKTSWHGVVDLMIEAANNIPEGVPVGTIARRPDGEWIAVRREGYWGYRHLVGLSDDVAQLSSDDGADSWPVIYDPTKPEPKEYPYFTGMGDSIVLGPDCSADTERRVIWWEGRRYGLTPTAPDPTAQQEPEEGPPCETRGWLRQEFDKAEKRAAEIPDRARPKVVRGTIEDALRPDDVKLLETDPMEFVRRTSPEAAEELDMHPDAVYAREYAATDGFRDRLPKPHAPRVVDRLGVDEQGSRWRDANGFEWRWGSGNWWYYREQEWAVAFPDVAGPFREILEPRVLPSLDCEEARDGTVWTDSMGELEWHYRYTGQWECFSVTGSRIWRPLHGLIHLKVNGPYTEVLG</sequence>
<evidence type="ECO:0000313" key="2">
    <source>
        <dbReference type="EMBL" id="KPG14305.1"/>
    </source>
</evidence>
<evidence type="ECO:0000256" key="1">
    <source>
        <dbReference type="SAM" id="MobiDB-lite"/>
    </source>
</evidence>
<dbReference type="RefSeq" id="WP_054173072.1">
    <property type="nucleotide sequence ID" value="NZ_LJFO01000003.1"/>
</dbReference>
<protein>
    <submittedName>
        <fullName evidence="3">Uncharacterized protein</fullName>
    </submittedName>
</protein>
<proteinExistence type="predicted"/>
<evidence type="ECO:0000313" key="4">
    <source>
        <dbReference type="Proteomes" id="UP000037843"/>
    </source>
</evidence>
<gene>
    <name evidence="2" type="ORF">AN908_06985</name>
    <name evidence="3" type="ORF">AN908_07440</name>
</gene>